<name>A0ABR2GHE5_9ROSI</name>
<sequence length="397" mass="44526">MQKKKKKNTMHRRESSMADTRVPQRRRTPSFSSTLLDAIYRSIDDSGAGNEPTLCHYREKTGANPGKKQSSGSMEGDRKASSLKRAIMIEKWVEKQSIHGSAAHFNSASSSSDSSNAGILSSSEAESSYKEKPRRSKPTRWFEPKHSDDDDDHREKVKRESGGGFTKTKLKALKIYGELKKVKQPISPGGRITTFLNSIFNANAKKVKMCSDGVPGDVNFHRKSKSTASSPTSFSRFCLSKTPSSRNNNDNNKYNNGNKRSVKFCPVTVIVDEDCRPCGHKFIYEEDPRLMSTSTVQKNLKVSSRNEGLKKKESAVSSKAIDYVRSCQRRGIGKLDLRGFIEDYDDEDEEDDALSCSSSDLFELDHLIGIGRYREELPVYETTRLKNNQAIANGFML</sequence>
<feature type="compositionally biased region" description="Basic residues" evidence="8">
    <location>
        <begin position="1"/>
        <end position="10"/>
    </location>
</feature>
<evidence type="ECO:0000256" key="1">
    <source>
        <dbReference type="ARBA" id="ARBA00002281"/>
    </source>
</evidence>
<evidence type="ECO:0000256" key="4">
    <source>
        <dbReference type="ARBA" id="ARBA00022448"/>
    </source>
</evidence>
<dbReference type="PANTHER" id="PTHR33541">
    <property type="entry name" value="PROTEIN BIG GRAIN 1-LIKE A-RELATED"/>
    <property type="match status" value="1"/>
</dbReference>
<feature type="compositionally biased region" description="Low complexity" evidence="8">
    <location>
        <begin position="226"/>
        <end position="237"/>
    </location>
</feature>
<dbReference type="PANTHER" id="PTHR33541:SF31">
    <property type="entry name" value="PROTEIN BIG GRAIN 1-LIKE A"/>
    <property type="match status" value="1"/>
</dbReference>
<evidence type="ECO:0000256" key="8">
    <source>
        <dbReference type="SAM" id="MobiDB-lite"/>
    </source>
</evidence>
<evidence type="ECO:0000256" key="2">
    <source>
        <dbReference type="ARBA" id="ARBA00004236"/>
    </source>
</evidence>
<keyword evidence="7" id="KW-0927">Auxin signaling pathway</keyword>
<reference evidence="9 10" key="1">
    <citation type="journal article" date="2024" name="G3 (Bethesda)">
        <title>Genome assembly of Hibiscus sabdariffa L. provides insights into metabolisms of medicinal natural products.</title>
        <authorList>
            <person name="Kim T."/>
        </authorList>
    </citation>
    <scope>NUCLEOTIDE SEQUENCE [LARGE SCALE GENOMIC DNA]</scope>
    <source>
        <strain evidence="9">TK-2024</strain>
        <tissue evidence="9">Old leaves</tissue>
    </source>
</reference>
<comment type="subcellular location">
    <subcellularLocation>
        <location evidence="2">Cell membrane</location>
    </subcellularLocation>
</comment>
<comment type="caution">
    <text evidence="9">The sequence shown here is derived from an EMBL/GenBank/DDBJ whole genome shotgun (WGS) entry which is preliminary data.</text>
</comment>
<accession>A0ABR2GHE5</accession>
<dbReference type="Proteomes" id="UP001472677">
    <property type="component" value="Unassembled WGS sequence"/>
</dbReference>
<keyword evidence="10" id="KW-1185">Reference proteome</keyword>
<feature type="region of interest" description="Disordered" evidence="8">
    <location>
        <begin position="222"/>
        <end position="257"/>
    </location>
</feature>
<comment type="similarity">
    <text evidence="3">Belongs to the BIG GRAIN 1 (BG1) plant protein family.</text>
</comment>
<evidence type="ECO:0000313" key="9">
    <source>
        <dbReference type="EMBL" id="KAK8602349.1"/>
    </source>
</evidence>
<feature type="compositionally biased region" description="Low complexity" evidence="8">
    <location>
        <begin position="103"/>
        <end position="126"/>
    </location>
</feature>
<evidence type="ECO:0000256" key="3">
    <source>
        <dbReference type="ARBA" id="ARBA00010067"/>
    </source>
</evidence>
<gene>
    <name evidence="9" type="ORF">V6N12_052159</name>
</gene>
<dbReference type="EMBL" id="JBBPBM010000001">
    <property type="protein sequence ID" value="KAK8602349.1"/>
    <property type="molecule type" value="Genomic_DNA"/>
</dbReference>
<keyword evidence="5" id="KW-1003">Cell membrane</keyword>
<feature type="compositionally biased region" description="Basic and acidic residues" evidence="8">
    <location>
        <begin position="140"/>
        <end position="161"/>
    </location>
</feature>
<feature type="region of interest" description="Disordered" evidence="8">
    <location>
        <begin position="1"/>
        <end position="82"/>
    </location>
</feature>
<evidence type="ECO:0000256" key="6">
    <source>
        <dbReference type="ARBA" id="ARBA00023136"/>
    </source>
</evidence>
<protein>
    <recommendedName>
        <fullName evidence="11">Protein BIG GRAIN 1-like A</fullName>
    </recommendedName>
</protein>
<feature type="region of interest" description="Disordered" evidence="8">
    <location>
        <begin position="103"/>
        <end position="163"/>
    </location>
</feature>
<dbReference type="InterPro" id="IPR039621">
    <property type="entry name" value="BG1-like"/>
</dbReference>
<organism evidence="9 10">
    <name type="scientific">Hibiscus sabdariffa</name>
    <name type="common">roselle</name>
    <dbReference type="NCBI Taxonomy" id="183260"/>
    <lineage>
        <taxon>Eukaryota</taxon>
        <taxon>Viridiplantae</taxon>
        <taxon>Streptophyta</taxon>
        <taxon>Embryophyta</taxon>
        <taxon>Tracheophyta</taxon>
        <taxon>Spermatophyta</taxon>
        <taxon>Magnoliopsida</taxon>
        <taxon>eudicotyledons</taxon>
        <taxon>Gunneridae</taxon>
        <taxon>Pentapetalae</taxon>
        <taxon>rosids</taxon>
        <taxon>malvids</taxon>
        <taxon>Malvales</taxon>
        <taxon>Malvaceae</taxon>
        <taxon>Malvoideae</taxon>
        <taxon>Hibiscus</taxon>
    </lineage>
</organism>
<evidence type="ECO:0008006" key="11">
    <source>
        <dbReference type="Google" id="ProtNLM"/>
    </source>
</evidence>
<evidence type="ECO:0000256" key="7">
    <source>
        <dbReference type="ARBA" id="ARBA00023294"/>
    </source>
</evidence>
<keyword evidence="6" id="KW-0472">Membrane</keyword>
<keyword evidence="4" id="KW-0813">Transport</keyword>
<feature type="compositionally biased region" description="Low complexity" evidence="8">
    <location>
        <begin position="247"/>
        <end position="257"/>
    </location>
</feature>
<evidence type="ECO:0000313" key="10">
    <source>
        <dbReference type="Proteomes" id="UP001472677"/>
    </source>
</evidence>
<comment type="function">
    <text evidence="1">Involved in auxin transport. Regulator of the auxin signaling pathway.</text>
</comment>
<proteinExistence type="inferred from homology"/>
<evidence type="ECO:0000256" key="5">
    <source>
        <dbReference type="ARBA" id="ARBA00022475"/>
    </source>
</evidence>